<organism evidence="1 2">
    <name type="scientific">Armillaria solidipes</name>
    <dbReference type="NCBI Taxonomy" id="1076256"/>
    <lineage>
        <taxon>Eukaryota</taxon>
        <taxon>Fungi</taxon>
        <taxon>Dikarya</taxon>
        <taxon>Basidiomycota</taxon>
        <taxon>Agaricomycotina</taxon>
        <taxon>Agaricomycetes</taxon>
        <taxon>Agaricomycetidae</taxon>
        <taxon>Agaricales</taxon>
        <taxon>Marasmiineae</taxon>
        <taxon>Physalacriaceae</taxon>
        <taxon>Armillaria</taxon>
    </lineage>
</organism>
<evidence type="ECO:0000313" key="2">
    <source>
        <dbReference type="Proteomes" id="UP000218334"/>
    </source>
</evidence>
<sequence>MRIWEVCVECGWKDEYKRRSLEAVGRGHLVEIIVRDYDMASPSSNFLGAVEALFSIYWYVEGLVTEWINEVLKTFSMNIMPLGISLTMLGDMCSQLNVGLIMEDLVFVKGNSTAE</sequence>
<dbReference type="EMBL" id="KZ293420">
    <property type="protein sequence ID" value="PBK73730.1"/>
    <property type="molecule type" value="Genomic_DNA"/>
</dbReference>
<gene>
    <name evidence="1" type="ORF">ARMSODRAFT_972120</name>
</gene>
<evidence type="ECO:0000313" key="1">
    <source>
        <dbReference type="EMBL" id="PBK73730.1"/>
    </source>
</evidence>
<reference evidence="2" key="1">
    <citation type="journal article" date="2017" name="Nat. Ecol. Evol.">
        <title>Genome expansion and lineage-specific genetic innovations in the forest pathogenic fungi Armillaria.</title>
        <authorList>
            <person name="Sipos G."/>
            <person name="Prasanna A.N."/>
            <person name="Walter M.C."/>
            <person name="O'Connor E."/>
            <person name="Balint B."/>
            <person name="Krizsan K."/>
            <person name="Kiss B."/>
            <person name="Hess J."/>
            <person name="Varga T."/>
            <person name="Slot J."/>
            <person name="Riley R."/>
            <person name="Boka B."/>
            <person name="Rigling D."/>
            <person name="Barry K."/>
            <person name="Lee J."/>
            <person name="Mihaltcheva S."/>
            <person name="LaButti K."/>
            <person name="Lipzen A."/>
            <person name="Waldron R."/>
            <person name="Moloney N.M."/>
            <person name="Sperisen C."/>
            <person name="Kredics L."/>
            <person name="Vagvoelgyi C."/>
            <person name="Patrignani A."/>
            <person name="Fitzpatrick D."/>
            <person name="Nagy I."/>
            <person name="Doyle S."/>
            <person name="Anderson J.B."/>
            <person name="Grigoriev I.V."/>
            <person name="Gueldener U."/>
            <person name="Muensterkoetter M."/>
            <person name="Nagy L.G."/>
        </authorList>
    </citation>
    <scope>NUCLEOTIDE SEQUENCE [LARGE SCALE GENOMIC DNA]</scope>
    <source>
        <strain evidence="2">28-4</strain>
    </source>
</reference>
<dbReference type="AlphaFoldDB" id="A0A2H3BVU2"/>
<protein>
    <submittedName>
        <fullName evidence="1">Uncharacterized protein</fullName>
    </submittedName>
</protein>
<proteinExistence type="predicted"/>
<keyword evidence="2" id="KW-1185">Reference proteome</keyword>
<dbReference type="Proteomes" id="UP000218334">
    <property type="component" value="Unassembled WGS sequence"/>
</dbReference>
<accession>A0A2H3BVU2</accession>
<name>A0A2H3BVU2_9AGAR</name>